<sequence>MPRRGLCLQHRWAGGRPAQHVPSLRRENGPEPRDTEQLLPDTWPLTISGQRDPQDLRRGENGLRAPAGRGHLGGCARRTGHQNAARPRQGRRQEVLAARRHGRAPPSHGCSGSGLNPWSPKGSRPIPEAKCLHHRFPEATSPAGGAHNKFWQKPEPCSSLGCGHLSRPGPAAPASETASSHRSGDGGPAGLLAGR</sequence>
<gene>
    <name evidence="2" type="ORF">HJG59_010095</name>
</gene>
<comment type="caution">
    <text evidence="2">The sequence shown here is derived from an EMBL/GenBank/DDBJ whole genome shotgun (WGS) entry which is preliminary data.</text>
</comment>
<evidence type="ECO:0000313" key="3">
    <source>
        <dbReference type="Proteomes" id="UP000550707"/>
    </source>
</evidence>
<accession>A0A7J8BYN4</accession>
<feature type="region of interest" description="Disordered" evidence="1">
    <location>
        <begin position="1"/>
        <end position="126"/>
    </location>
</feature>
<dbReference type="Proteomes" id="UP000550707">
    <property type="component" value="Unassembled WGS sequence"/>
</dbReference>
<reference evidence="2 3" key="1">
    <citation type="journal article" date="2020" name="Nature">
        <title>Six reference-quality genomes reveal evolution of bat adaptations.</title>
        <authorList>
            <person name="Jebb D."/>
            <person name="Huang Z."/>
            <person name="Pippel M."/>
            <person name="Hughes G.M."/>
            <person name="Lavrichenko K."/>
            <person name="Devanna P."/>
            <person name="Winkler S."/>
            <person name="Jermiin L.S."/>
            <person name="Skirmuntt E.C."/>
            <person name="Katzourakis A."/>
            <person name="Burkitt-Gray L."/>
            <person name="Ray D.A."/>
            <person name="Sullivan K.A.M."/>
            <person name="Roscito J.G."/>
            <person name="Kirilenko B.M."/>
            <person name="Davalos L.M."/>
            <person name="Corthals A.P."/>
            <person name="Power M.L."/>
            <person name="Jones G."/>
            <person name="Ransome R.D."/>
            <person name="Dechmann D.K.N."/>
            <person name="Locatelli A.G."/>
            <person name="Puechmaille S.J."/>
            <person name="Fedrigo O."/>
            <person name="Jarvis E.D."/>
            <person name="Hiller M."/>
            <person name="Vernes S.C."/>
            <person name="Myers E.W."/>
            <person name="Teeling E.C."/>
        </authorList>
    </citation>
    <scope>NUCLEOTIDE SEQUENCE [LARGE SCALE GENOMIC DNA]</scope>
    <source>
        <strain evidence="2">MMolMol1</strain>
        <tissue evidence="2">Muscle</tissue>
    </source>
</reference>
<dbReference type="InParanoid" id="A0A7J8BYN4"/>
<protein>
    <submittedName>
        <fullName evidence="2">Uncharacterized protein</fullName>
    </submittedName>
</protein>
<feature type="compositionally biased region" description="Basic and acidic residues" evidence="1">
    <location>
        <begin position="52"/>
        <end position="61"/>
    </location>
</feature>
<evidence type="ECO:0000256" key="1">
    <source>
        <dbReference type="SAM" id="MobiDB-lite"/>
    </source>
</evidence>
<evidence type="ECO:0000313" key="2">
    <source>
        <dbReference type="EMBL" id="KAF6403699.1"/>
    </source>
</evidence>
<organism evidence="2 3">
    <name type="scientific">Molossus molossus</name>
    <name type="common">Pallas' mastiff bat</name>
    <name type="synonym">Vespertilio molossus</name>
    <dbReference type="NCBI Taxonomy" id="27622"/>
    <lineage>
        <taxon>Eukaryota</taxon>
        <taxon>Metazoa</taxon>
        <taxon>Chordata</taxon>
        <taxon>Craniata</taxon>
        <taxon>Vertebrata</taxon>
        <taxon>Euteleostomi</taxon>
        <taxon>Mammalia</taxon>
        <taxon>Eutheria</taxon>
        <taxon>Laurasiatheria</taxon>
        <taxon>Chiroptera</taxon>
        <taxon>Yangochiroptera</taxon>
        <taxon>Molossidae</taxon>
        <taxon>Molossus</taxon>
    </lineage>
</organism>
<feature type="compositionally biased region" description="Basic and acidic residues" evidence="1">
    <location>
        <begin position="24"/>
        <end position="36"/>
    </location>
</feature>
<proteinExistence type="predicted"/>
<name>A0A7J8BYN4_MOLMO</name>
<dbReference type="AlphaFoldDB" id="A0A7J8BYN4"/>
<keyword evidence="3" id="KW-1185">Reference proteome</keyword>
<feature type="region of interest" description="Disordered" evidence="1">
    <location>
        <begin position="161"/>
        <end position="195"/>
    </location>
</feature>
<dbReference type="EMBL" id="JACASF010000022">
    <property type="protein sequence ID" value="KAF6403699.1"/>
    <property type="molecule type" value="Genomic_DNA"/>
</dbReference>